<name>A0A2J5I2U9_9EURO</name>
<gene>
    <name evidence="2" type="ORF">BDW42DRAFT_163093</name>
</gene>
<dbReference type="AlphaFoldDB" id="A0A2J5I2U9"/>
<feature type="region of interest" description="Disordered" evidence="1">
    <location>
        <begin position="29"/>
        <end position="48"/>
    </location>
</feature>
<dbReference type="Proteomes" id="UP000235023">
    <property type="component" value="Unassembled WGS sequence"/>
</dbReference>
<proteinExistence type="predicted"/>
<dbReference type="EMBL" id="KZ559513">
    <property type="protein sequence ID" value="PLN84165.1"/>
    <property type="molecule type" value="Genomic_DNA"/>
</dbReference>
<sequence length="117" mass="13339">MTSLTQLTSSCRRSSLIHVAALPHSFITFQNPNPTPSSSHPKTQPATTYTQYLHLPKNKLIRQPSMNAQHHARSWNASRSKPEEASPRREQCHVVSRLIREHLTKPMQPSSQNSHIR</sequence>
<evidence type="ECO:0000313" key="3">
    <source>
        <dbReference type="Proteomes" id="UP000235023"/>
    </source>
</evidence>
<evidence type="ECO:0000313" key="2">
    <source>
        <dbReference type="EMBL" id="PLN84165.1"/>
    </source>
</evidence>
<keyword evidence="3" id="KW-1185">Reference proteome</keyword>
<evidence type="ECO:0000256" key="1">
    <source>
        <dbReference type="SAM" id="MobiDB-lite"/>
    </source>
</evidence>
<organism evidence="2 3">
    <name type="scientific">Aspergillus taichungensis</name>
    <dbReference type="NCBI Taxonomy" id="482145"/>
    <lineage>
        <taxon>Eukaryota</taxon>
        <taxon>Fungi</taxon>
        <taxon>Dikarya</taxon>
        <taxon>Ascomycota</taxon>
        <taxon>Pezizomycotina</taxon>
        <taxon>Eurotiomycetes</taxon>
        <taxon>Eurotiomycetidae</taxon>
        <taxon>Eurotiales</taxon>
        <taxon>Aspergillaceae</taxon>
        <taxon>Aspergillus</taxon>
        <taxon>Aspergillus subgen. Circumdati</taxon>
    </lineage>
</organism>
<reference evidence="3" key="1">
    <citation type="submission" date="2017-12" db="EMBL/GenBank/DDBJ databases">
        <authorList>
            <consortium name="DOE Joint Genome Institute"/>
            <person name="Mondo S.J."/>
            <person name="Kjaerbolling I."/>
            <person name="Vesth T.C."/>
            <person name="Frisvad J.C."/>
            <person name="Nybo J.L."/>
            <person name="Theobald S."/>
            <person name="Kuo A."/>
            <person name="Bowyer P."/>
            <person name="Matsuda Y."/>
            <person name="Lyhne E.K."/>
            <person name="Kogle M.E."/>
            <person name="Clum A."/>
            <person name="Lipzen A."/>
            <person name="Salamov A."/>
            <person name="Ngan C.Y."/>
            <person name="Daum C."/>
            <person name="Chiniquy J."/>
            <person name="Barry K."/>
            <person name="LaButti K."/>
            <person name="Haridas S."/>
            <person name="Simmons B.A."/>
            <person name="Magnuson J.K."/>
            <person name="Mortensen U.H."/>
            <person name="Larsen T.O."/>
            <person name="Grigoriev I.V."/>
            <person name="Baker S.E."/>
            <person name="Andersen M.R."/>
            <person name="Nordberg H.P."/>
            <person name="Cantor M.N."/>
            <person name="Hua S.X."/>
        </authorList>
    </citation>
    <scope>NUCLEOTIDE SEQUENCE [LARGE SCALE GENOMIC DNA]</scope>
    <source>
        <strain evidence="3">IBT 19404</strain>
    </source>
</reference>
<feature type="region of interest" description="Disordered" evidence="1">
    <location>
        <begin position="64"/>
        <end position="91"/>
    </location>
</feature>
<protein>
    <submittedName>
        <fullName evidence="2">Uncharacterized protein</fullName>
    </submittedName>
</protein>
<accession>A0A2J5I2U9</accession>
<feature type="compositionally biased region" description="Basic and acidic residues" evidence="1">
    <location>
        <begin position="80"/>
        <end position="91"/>
    </location>
</feature>